<keyword evidence="6" id="KW-0560">Oxidoreductase</keyword>
<dbReference type="Pfam" id="PF01494">
    <property type="entry name" value="FAD_binding_3"/>
    <property type="match status" value="1"/>
</dbReference>
<accession>A0A0W1A5D2</accession>
<dbReference type="NCBIfam" id="TIGR01988">
    <property type="entry name" value="Ubi-OHases"/>
    <property type="match status" value="1"/>
</dbReference>
<dbReference type="Gene3D" id="3.50.50.60">
    <property type="entry name" value="FAD/NAD(P)-binding domain"/>
    <property type="match status" value="2"/>
</dbReference>
<evidence type="ECO:0000256" key="3">
    <source>
        <dbReference type="ARBA" id="ARBA00005349"/>
    </source>
</evidence>
<gene>
    <name evidence="9" type="primary">ubiH_2</name>
    <name evidence="9" type="ORF">Lwal_2260</name>
</gene>
<dbReference type="InterPro" id="IPR051205">
    <property type="entry name" value="UbiH/COQ6_monooxygenase"/>
</dbReference>
<dbReference type="PRINTS" id="PR00420">
    <property type="entry name" value="RNGMNOXGNASE"/>
</dbReference>
<dbReference type="InterPro" id="IPR010971">
    <property type="entry name" value="UbiH/COQ6"/>
</dbReference>
<dbReference type="InterPro" id="IPR002938">
    <property type="entry name" value="FAD-bd"/>
</dbReference>
<organism evidence="9 10">
    <name type="scientific">Legionella waltersii</name>
    <dbReference type="NCBI Taxonomy" id="66969"/>
    <lineage>
        <taxon>Bacteria</taxon>
        <taxon>Pseudomonadati</taxon>
        <taxon>Pseudomonadota</taxon>
        <taxon>Gammaproteobacteria</taxon>
        <taxon>Legionellales</taxon>
        <taxon>Legionellaceae</taxon>
        <taxon>Legionella</taxon>
    </lineage>
</organism>
<keyword evidence="7" id="KW-0503">Monooxygenase</keyword>
<dbReference type="RefSeq" id="WP_058480888.1">
    <property type="nucleotide sequence ID" value="NZ_CAAAIQ010000001.1"/>
</dbReference>
<dbReference type="STRING" id="66969.Lwal_2260"/>
<dbReference type="Proteomes" id="UP000054729">
    <property type="component" value="Unassembled WGS sequence"/>
</dbReference>
<evidence type="ECO:0000256" key="1">
    <source>
        <dbReference type="ARBA" id="ARBA00001974"/>
    </source>
</evidence>
<dbReference type="InterPro" id="IPR018168">
    <property type="entry name" value="Ubi_Hdrlase_CS"/>
</dbReference>
<dbReference type="PROSITE" id="PS01304">
    <property type="entry name" value="UBIH"/>
    <property type="match status" value="1"/>
</dbReference>
<dbReference type="NCBIfam" id="TIGR01984">
    <property type="entry name" value="UbiH"/>
    <property type="match status" value="1"/>
</dbReference>
<sequence length="400" mass="43882">MVKNQVDILIVGGGLTGATLSLALHGLGVSSLLIDAKPLQDKINPDFDARSLALSPASQRILNMLGLWETLEQYATPIEMIHVSDQHRFGASRLQAEKNRPLGYVIEMQFINLALSKRLDKEQMRCPATVTAIDLAQSHVTVQTQTGEEIISAQLIVAADGTDSHLRHLCGLSASIKEYNQCAIVANVGLAKPHEFKAFERFTTNGPLALLPMQDHRMSLVWALTPNDAKQLMSLNDAEFLKQLQNAFGYRLGRFVKIGKRHTFPLSQVIMPQQTKWPVVFVGNAAHTLHPVAGQGFNLGLRDVATLAQCIAANGLSSNMLEQYLQLRKHDQQSITALTDGLIQLFTKRIPGIGVARNLGMIAFDNLPPLKKLFARYARGFGGVIPDLVCEIALNGKEVQ</sequence>
<dbReference type="SUPFAM" id="SSF51905">
    <property type="entry name" value="FAD/NAD(P)-binding domain"/>
    <property type="match status" value="1"/>
</dbReference>
<comment type="pathway">
    <text evidence="2">Cofactor biosynthesis; ubiquinone biosynthesis.</text>
</comment>
<dbReference type="PANTHER" id="PTHR43876">
    <property type="entry name" value="UBIQUINONE BIOSYNTHESIS MONOOXYGENASE COQ6, MITOCHONDRIAL"/>
    <property type="match status" value="1"/>
</dbReference>
<protein>
    <submittedName>
        <fullName evidence="9">2-octaprenyl-6-methoxyphenol hydroxylase</fullName>
    </submittedName>
</protein>
<dbReference type="GO" id="GO:0071949">
    <property type="term" value="F:FAD binding"/>
    <property type="evidence" value="ECO:0007669"/>
    <property type="project" value="InterPro"/>
</dbReference>
<comment type="caution">
    <text evidence="9">The sequence shown here is derived from an EMBL/GenBank/DDBJ whole genome shotgun (WGS) entry which is preliminary data.</text>
</comment>
<dbReference type="NCBIfam" id="NF004356">
    <property type="entry name" value="PRK05732.1"/>
    <property type="match status" value="1"/>
</dbReference>
<dbReference type="AlphaFoldDB" id="A0A0W1A5D2"/>
<keyword evidence="5" id="KW-0274">FAD</keyword>
<dbReference type="PATRIC" id="fig|66969.6.peg.2457"/>
<feature type="domain" description="FAD-binding" evidence="8">
    <location>
        <begin position="6"/>
        <end position="330"/>
    </location>
</feature>
<dbReference type="EMBL" id="LNZB01000051">
    <property type="protein sequence ID" value="KTD76538.1"/>
    <property type="molecule type" value="Genomic_DNA"/>
</dbReference>
<evidence type="ECO:0000256" key="5">
    <source>
        <dbReference type="ARBA" id="ARBA00022827"/>
    </source>
</evidence>
<reference evidence="9 10" key="1">
    <citation type="submission" date="2015-11" db="EMBL/GenBank/DDBJ databases">
        <title>Genomic analysis of 38 Legionella species identifies large and diverse effector repertoires.</title>
        <authorList>
            <person name="Burstein D."/>
            <person name="Amaro F."/>
            <person name="Zusman T."/>
            <person name="Lifshitz Z."/>
            <person name="Cohen O."/>
            <person name="Gilbert J.A."/>
            <person name="Pupko T."/>
            <person name="Shuman H.A."/>
            <person name="Segal G."/>
        </authorList>
    </citation>
    <scope>NUCLEOTIDE SEQUENCE [LARGE SCALE GENOMIC DNA]</scope>
    <source>
        <strain evidence="9 10">ATCC 51914</strain>
    </source>
</reference>
<dbReference type="InterPro" id="IPR036188">
    <property type="entry name" value="FAD/NAD-bd_sf"/>
</dbReference>
<name>A0A0W1A5D2_9GAMM</name>
<dbReference type="OrthoDB" id="9769565at2"/>
<evidence type="ECO:0000256" key="4">
    <source>
        <dbReference type="ARBA" id="ARBA00022630"/>
    </source>
</evidence>
<dbReference type="GO" id="GO:0008681">
    <property type="term" value="F:2-octaprenyl-6-methoxyphenol hydroxylase activity"/>
    <property type="evidence" value="ECO:0007669"/>
    <property type="project" value="InterPro"/>
</dbReference>
<dbReference type="PANTHER" id="PTHR43876:SF8">
    <property type="entry name" value="2-OCTAPRENYL-6-METHOXYPHENOL HYDROXYLASE"/>
    <property type="match status" value="1"/>
</dbReference>
<comment type="similarity">
    <text evidence="3">Belongs to the UbiH/COQ6 family.</text>
</comment>
<proteinExistence type="inferred from homology"/>
<evidence type="ECO:0000313" key="10">
    <source>
        <dbReference type="Proteomes" id="UP000054729"/>
    </source>
</evidence>
<evidence type="ECO:0000313" key="9">
    <source>
        <dbReference type="EMBL" id="KTD76538.1"/>
    </source>
</evidence>
<dbReference type="UniPathway" id="UPA00232"/>
<evidence type="ECO:0000256" key="7">
    <source>
        <dbReference type="ARBA" id="ARBA00023033"/>
    </source>
</evidence>
<evidence type="ECO:0000256" key="6">
    <source>
        <dbReference type="ARBA" id="ARBA00023002"/>
    </source>
</evidence>
<keyword evidence="10" id="KW-1185">Reference proteome</keyword>
<evidence type="ECO:0000256" key="2">
    <source>
        <dbReference type="ARBA" id="ARBA00004749"/>
    </source>
</evidence>
<comment type="cofactor">
    <cofactor evidence="1">
        <name>FAD</name>
        <dbReference type="ChEBI" id="CHEBI:57692"/>
    </cofactor>
</comment>
<keyword evidence="4" id="KW-0285">Flavoprotein</keyword>
<dbReference type="GO" id="GO:0006744">
    <property type="term" value="P:ubiquinone biosynthetic process"/>
    <property type="evidence" value="ECO:0007669"/>
    <property type="project" value="UniProtKB-UniPathway"/>
</dbReference>
<dbReference type="InterPro" id="IPR011295">
    <property type="entry name" value="UbiH"/>
</dbReference>
<evidence type="ECO:0000259" key="8">
    <source>
        <dbReference type="Pfam" id="PF01494"/>
    </source>
</evidence>